<keyword evidence="3" id="KW-1185">Reference proteome</keyword>
<dbReference type="AlphaFoldDB" id="A0AAW1PQI3"/>
<dbReference type="EMBL" id="JALJOR010000006">
    <property type="protein sequence ID" value="KAK9815936.1"/>
    <property type="molecule type" value="Genomic_DNA"/>
</dbReference>
<evidence type="ECO:0000313" key="3">
    <source>
        <dbReference type="Proteomes" id="UP001489004"/>
    </source>
</evidence>
<organism evidence="2 3">
    <name type="scientific">[Myrmecia] bisecta</name>
    <dbReference type="NCBI Taxonomy" id="41462"/>
    <lineage>
        <taxon>Eukaryota</taxon>
        <taxon>Viridiplantae</taxon>
        <taxon>Chlorophyta</taxon>
        <taxon>core chlorophytes</taxon>
        <taxon>Trebouxiophyceae</taxon>
        <taxon>Trebouxiales</taxon>
        <taxon>Trebouxiaceae</taxon>
        <taxon>Myrmecia</taxon>
    </lineage>
</organism>
<comment type="caution">
    <text evidence="2">The sequence shown here is derived from an EMBL/GenBank/DDBJ whole genome shotgun (WGS) entry which is preliminary data.</text>
</comment>
<sequence length="87" mass="9582">MDITTQVSNSFATIEHTRRAKPSLKTQNCNIAQHSQALQALSNGQPVSYGSTLRVVSHKSRFPPQEPMQAHRSPGYIRNESGSPFSS</sequence>
<evidence type="ECO:0000313" key="2">
    <source>
        <dbReference type="EMBL" id="KAK9815936.1"/>
    </source>
</evidence>
<proteinExistence type="predicted"/>
<protein>
    <submittedName>
        <fullName evidence="2">Uncharacterized protein</fullName>
    </submittedName>
</protein>
<gene>
    <name evidence="2" type="ORF">WJX72_012274</name>
</gene>
<evidence type="ECO:0000256" key="1">
    <source>
        <dbReference type="SAM" id="MobiDB-lite"/>
    </source>
</evidence>
<accession>A0AAW1PQI3</accession>
<dbReference type="Proteomes" id="UP001489004">
    <property type="component" value="Unassembled WGS sequence"/>
</dbReference>
<feature type="region of interest" description="Disordered" evidence="1">
    <location>
        <begin position="1"/>
        <end position="25"/>
    </location>
</feature>
<reference evidence="2 3" key="1">
    <citation type="journal article" date="2024" name="Nat. Commun.">
        <title>Phylogenomics reveals the evolutionary origins of lichenization in chlorophyte algae.</title>
        <authorList>
            <person name="Puginier C."/>
            <person name="Libourel C."/>
            <person name="Otte J."/>
            <person name="Skaloud P."/>
            <person name="Haon M."/>
            <person name="Grisel S."/>
            <person name="Petersen M."/>
            <person name="Berrin J.G."/>
            <person name="Delaux P.M."/>
            <person name="Dal Grande F."/>
            <person name="Keller J."/>
        </authorList>
    </citation>
    <scope>NUCLEOTIDE SEQUENCE [LARGE SCALE GENOMIC DNA]</scope>
    <source>
        <strain evidence="2 3">SAG 2043</strain>
    </source>
</reference>
<name>A0AAW1PQI3_9CHLO</name>
<feature type="compositionally biased region" description="Polar residues" evidence="1">
    <location>
        <begin position="1"/>
        <end position="12"/>
    </location>
</feature>
<feature type="region of interest" description="Disordered" evidence="1">
    <location>
        <begin position="60"/>
        <end position="87"/>
    </location>
</feature>